<keyword evidence="2" id="KW-0597">Phosphoprotein</keyword>
<dbReference type="RefSeq" id="WP_145215677.1">
    <property type="nucleotide sequence ID" value="NZ_CP036432.1"/>
</dbReference>
<dbReference type="InterPro" id="IPR006162">
    <property type="entry name" value="Ppantetheine_attach_site"/>
</dbReference>
<dbReference type="InterPro" id="IPR000873">
    <property type="entry name" value="AMP-dep_synth/lig_dom"/>
</dbReference>
<dbReference type="Gene3D" id="3.30.300.30">
    <property type="match status" value="1"/>
</dbReference>
<proteinExistence type="predicted"/>
<dbReference type="SUPFAM" id="SSF56801">
    <property type="entry name" value="Acetyl-CoA synthetase-like"/>
    <property type="match status" value="1"/>
</dbReference>
<keyword evidence="8" id="KW-1185">Reference proteome</keyword>
<dbReference type="Gene3D" id="3.40.50.720">
    <property type="entry name" value="NAD(P)-binding Rossmann-like Domain"/>
    <property type="match status" value="1"/>
</dbReference>
<feature type="domain" description="Carrier" evidence="4">
    <location>
        <begin position="504"/>
        <end position="560"/>
    </location>
</feature>
<evidence type="ECO:0000259" key="6">
    <source>
        <dbReference type="Pfam" id="PF13193"/>
    </source>
</evidence>
<evidence type="ECO:0000259" key="3">
    <source>
        <dbReference type="Pfam" id="PF00501"/>
    </source>
</evidence>
<dbReference type="InterPro" id="IPR013120">
    <property type="entry name" value="FAR_NAD-bd"/>
</dbReference>
<reference evidence="7 8" key="1">
    <citation type="submission" date="2019-02" db="EMBL/GenBank/DDBJ databases">
        <title>Deep-cultivation of Planctomycetes and their phenomic and genomic characterization uncovers novel biology.</title>
        <authorList>
            <person name="Wiegand S."/>
            <person name="Jogler M."/>
            <person name="Boedeker C."/>
            <person name="Pinto D."/>
            <person name="Vollmers J."/>
            <person name="Rivas-Marin E."/>
            <person name="Kohn T."/>
            <person name="Peeters S.H."/>
            <person name="Heuer A."/>
            <person name="Rast P."/>
            <person name="Oberbeckmann S."/>
            <person name="Bunk B."/>
            <person name="Jeske O."/>
            <person name="Meyerdierks A."/>
            <person name="Storesund J.E."/>
            <person name="Kallscheuer N."/>
            <person name="Luecker S."/>
            <person name="Lage O.M."/>
            <person name="Pohl T."/>
            <person name="Merkel B.J."/>
            <person name="Hornburger P."/>
            <person name="Mueller R.-W."/>
            <person name="Bruemmer F."/>
            <person name="Labrenz M."/>
            <person name="Spormann A.M."/>
            <person name="Op den Camp H."/>
            <person name="Overmann J."/>
            <person name="Amann R."/>
            <person name="Jetten M.S.M."/>
            <person name="Mascher T."/>
            <person name="Medema M.H."/>
            <person name="Devos D.P."/>
            <person name="Kaster A.-K."/>
            <person name="Ovreas L."/>
            <person name="Rohde M."/>
            <person name="Galperin M.Y."/>
            <person name="Jogler C."/>
        </authorList>
    </citation>
    <scope>NUCLEOTIDE SEQUENCE [LARGE SCALE GENOMIC DNA]</scope>
    <source>
        <strain evidence="7 8">TBK1r</strain>
    </source>
</reference>
<dbReference type="Pfam" id="PF00501">
    <property type="entry name" value="AMP-binding"/>
    <property type="match status" value="1"/>
</dbReference>
<evidence type="ECO:0000313" key="8">
    <source>
        <dbReference type="Proteomes" id="UP000318081"/>
    </source>
</evidence>
<dbReference type="InterPro" id="IPR009081">
    <property type="entry name" value="PP-bd_ACP"/>
</dbReference>
<name>A0ABX5XVR5_9BACT</name>
<dbReference type="SUPFAM" id="SSF51735">
    <property type="entry name" value="NAD(P)-binding Rossmann-fold domains"/>
    <property type="match status" value="1"/>
</dbReference>
<organism evidence="7 8">
    <name type="scientific">Stieleria magnilauensis</name>
    <dbReference type="NCBI Taxonomy" id="2527963"/>
    <lineage>
        <taxon>Bacteria</taxon>
        <taxon>Pseudomonadati</taxon>
        <taxon>Planctomycetota</taxon>
        <taxon>Planctomycetia</taxon>
        <taxon>Pirellulales</taxon>
        <taxon>Pirellulaceae</taxon>
        <taxon>Stieleria</taxon>
    </lineage>
</organism>
<dbReference type="Pfam" id="PF13193">
    <property type="entry name" value="AMP-binding_C"/>
    <property type="match status" value="1"/>
</dbReference>
<accession>A0ABX5XVR5</accession>
<protein>
    <submittedName>
        <fullName evidence="7">Linear gramicidin synthase subunit D</fullName>
    </submittedName>
</protein>
<dbReference type="InterPro" id="IPR036291">
    <property type="entry name" value="NAD(P)-bd_dom_sf"/>
</dbReference>
<feature type="domain" description="AMP-binding enzyme C-terminal" evidence="6">
    <location>
        <begin position="405"/>
        <end position="476"/>
    </location>
</feature>
<dbReference type="InterPro" id="IPR036736">
    <property type="entry name" value="ACP-like_sf"/>
</dbReference>
<dbReference type="PANTHER" id="PTHR44845">
    <property type="entry name" value="CARRIER DOMAIN-CONTAINING PROTEIN"/>
    <property type="match status" value="1"/>
</dbReference>
<dbReference type="PROSITE" id="PS00012">
    <property type="entry name" value="PHOSPHOPANTETHEINE"/>
    <property type="match status" value="1"/>
</dbReference>
<dbReference type="Gene3D" id="3.40.50.12780">
    <property type="entry name" value="N-terminal domain of ligase-like"/>
    <property type="match status" value="1"/>
</dbReference>
<evidence type="ECO:0000256" key="1">
    <source>
        <dbReference type="ARBA" id="ARBA00022450"/>
    </source>
</evidence>
<dbReference type="Gene3D" id="1.10.1200.10">
    <property type="entry name" value="ACP-like"/>
    <property type="match status" value="1"/>
</dbReference>
<evidence type="ECO:0000313" key="7">
    <source>
        <dbReference type="EMBL" id="QDV85667.1"/>
    </source>
</evidence>
<gene>
    <name evidence="7" type="primary">lgrD</name>
    <name evidence="7" type="ORF">TBK1r_46820</name>
</gene>
<dbReference type="Pfam" id="PF00550">
    <property type="entry name" value="PP-binding"/>
    <property type="match status" value="1"/>
</dbReference>
<feature type="domain" description="Thioester reductase (TE)" evidence="5">
    <location>
        <begin position="605"/>
        <end position="845"/>
    </location>
</feature>
<dbReference type="SUPFAM" id="SSF47336">
    <property type="entry name" value="ACP-like"/>
    <property type="match status" value="1"/>
</dbReference>
<dbReference type="PROSITE" id="PS00455">
    <property type="entry name" value="AMP_BINDING"/>
    <property type="match status" value="1"/>
</dbReference>
<dbReference type="InterPro" id="IPR042099">
    <property type="entry name" value="ANL_N_sf"/>
</dbReference>
<dbReference type="PANTHER" id="PTHR44845:SF6">
    <property type="entry name" value="BETA-ALANINE-ACTIVATING ENZYME"/>
    <property type="match status" value="1"/>
</dbReference>
<evidence type="ECO:0000259" key="5">
    <source>
        <dbReference type="Pfam" id="PF07993"/>
    </source>
</evidence>
<keyword evidence="1" id="KW-0596">Phosphopantetheine</keyword>
<evidence type="ECO:0000259" key="4">
    <source>
        <dbReference type="Pfam" id="PF00550"/>
    </source>
</evidence>
<feature type="domain" description="AMP-dependent synthetase/ligase" evidence="3">
    <location>
        <begin position="9"/>
        <end position="345"/>
    </location>
</feature>
<dbReference type="Proteomes" id="UP000318081">
    <property type="component" value="Chromosome"/>
</dbReference>
<dbReference type="InterPro" id="IPR025110">
    <property type="entry name" value="AMP-bd_C"/>
</dbReference>
<dbReference type="CDD" id="cd05930">
    <property type="entry name" value="A_NRPS"/>
    <property type="match status" value="1"/>
</dbReference>
<dbReference type="Pfam" id="PF07993">
    <property type="entry name" value="NAD_binding_4"/>
    <property type="match status" value="1"/>
</dbReference>
<evidence type="ECO:0000256" key="2">
    <source>
        <dbReference type="ARBA" id="ARBA00022553"/>
    </source>
</evidence>
<dbReference type="EMBL" id="CP036432">
    <property type="protein sequence ID" value="QDV85667.1"/>
    <property type="molecule type" value="Genomic_DNA"/>
</dbReference>
<sequence>MTDPFWIEFDRVAIEAPEQVAIEQDDCRRCSYRELQSMSREIADLIHRANIARQSVIAIRIEKSIEYVASLIGIWRAGCAALPLPDVIPEAVRNANARRAGIAATLHPDSLSSLGVKLEVSCDRSVRQGTELAYIFFTSGSTGAPKGVAVTHLGLVPVLNDQIQAFQLDPKTRSLFYLSICFDASISDIGTVLLAGGTLVIESDIQALPPQALMRRIEHRGITYADLPPAVVSQIGKQKCDLPESLVTVVVGGEVCSAEGIDWFSSQLSLFNVYGPTEATVCTSIKICRPGELPTLGTPIAGMQYHVEPVDGGVSDRSSATADGAPTVNDEGELWIAGPGLAAGYVNDPPLTAQKFVIRGSTRWYRTGDRVRRNASGECVFLGRLDRQFKLLGKLVEPEEIRKRILEHPSVSETAIVPLRDERGSVRAIAAIVSPSHSVGLCVPSLREHLQNTLPRWMVPTTIKVVDAMKKTATGKVDVAAASALVNASETELQAAPESPAAALLRSLWVKVLGHDGFGWDDPFDSAGGSSLAAMELLAAAEANGLALNSANLQHQTLRESLRDCESTCAATTASLNSIVQQLSVAAPDLPVIEPINNRDRVILLTGGTGFLGTWVIDALLRENHGTKLICLVRANDSTQALQRINHSRKTFLGSDVNSLGPDDVQPICGDLAAHQFGLSDHQWARIADQATDLVHLAARVHLLDDFQTMRSVNLDSLPTLARLACDRRPKAIHYASTLSVFVATDREETCYDEMDRLETPARVFGGYGQTKWAAEKLLWSIAGTQTPAIYRLGLLTGDTKHGVGGLHDQLAMFTRGIALLGQYPEGIDDFCFDVTPVDQAAHAIIRLLLDNHSGAFHLCGPQPVSASRWLGAMQRVGIDLAPVSRQHFQCTADRYQRDETNTDVDRRDVAAACLALNNRTTASDNHRAMDLFLATKTRFDASRANHVLQPTGDQIRPVSDRQLETMASVMLESIRRRAEA</sequence>
<dbReference type="InterPro" id="IPR020845">
    <property type="entry name" value="AMP-binding_CS"/>
</dbReference>
<dbReference type="InterPro" id="IPR045851">
    <property type="entry name" value="AMP-bd_C_sf"/>
</dbReference>